<name>A0A395Y1U2_BIFLN</name>
<comment type="caution">
    <text evidence="1">The sequence shown here is derived from an EMBL/GenBank/DDBJ whole genome shotgun (WGS) entry which is preliminary data.</text>
</comment>
<dbReference type="Proteomes" id="UP000265775">
    <property type="component" value="Unassembled WGS sequence"/>
</dbReference>
<evidence type="ECO:0000313" key="1">
    <source>
        <dbReference type="EMBL" id="RGW65095.1"/>
    </source>
</evidence>
<dbReference type="InterPro" id="IPR037219">
    <property type="entry name" value="Peptidase_M41-like"/>
</dbReference>
<dbReference type="GO" id="GO:0004176">
    <property type="term" value="F:ATP-dependent peptidase activity"/>
    <property type="evidence" value="ECO:0007669"/>
    <property type="project" value="InterPro"/>
</dbReference>
<dbReference type="GO" id="GO:0005524">
    <property type="term" value="F:ATP binding"/>
    <property type="evidence" value="ECO:0007669"/>
    <property type="project" value="InterPro"/>
</dbReference>
<protein>
    <recommendedName>
        <fullName evidence="3">Peptidase M41 domain-containing protein</fullName>
    </recommendedName>
</protein>
<dbReference type="GO" id="GO:0006508">
    <property type="term" value="P:proteolysis"/>
    <property type="evidence" value="ECO:0007669"/>
    <property type="project" value="InterPro"/>
</dbReference>
<dbReference type="SUPFAM" id="SSF140990">
    <property type="entry name" value="FtsH protease domain-like"/>
    <property type="match status" value="1"/>
</dbReference>
<proteinExistence type="predicted"/>
<evidence type="ECO:0008006" key="3">
    <source>
        <dbReference type="Google" id="ProtNLM"/>
    </source>
</evidence>
<dbReference type="Gene3D" id="1.20.58.760">
    <property type="entry name" value="Peptidase M41"/>
    <property type="match status" value="1"/>
</dbReference>
<accession>A0A395Y1U2</accession>
<dbReference type="RefSeq" id="WP_117773013.1">
    <property type="nucleotide sequence ID" value="NZ_QSAM01000004.1"/>
</dbReference>
<sequence length="179" mass="20371">MMNTYDWFIARCKAVINHSRPPEPPMRVRLHEAGHAVVGYRFGYTQQGIMLREDDTGETSQQHATGMDDDMSGRLQVEMIISMAGFAVTLEYPEYRTDALRIGGDVQAELVRAAIIHRIDPAMGSTGEIMDAMWTRTRLATRNNKPLIQAVAARLDHYGFWTGEDIRRIIDECEKELDQ</sequence>
<dbReference type="AlphaFoldDB" id="A0A395Y1U2"/>
<evidence type="ECO:0000313" key="2">
    <source>
        <dbReference type="Proteomes" id="UP000265775"/>
    </source>
</evidence>
<dbReference type="GO" id="GO:0004222">
    <property type="term" value="F:metalloendopeptidase activity"/>
    <property type="evidence" value="ECO:0007669"/>
    <property type="project" value="InterPro"/>
</dbReference>
<reference evidence="1 2" key="1">
    <citation type="submission" date="2018-08" db="EMBL/GenBank/DDBJ databases">
        <title>A genome reference for cultivated species of the human gut microbiota.</title>
        <authorList>
            <person name="Zou Y."/>
            <person name="Xue W."/>
            <person name="Luo G."/>
        </authorList>
    </citation>
    <scope>NUCLEOTIDE SEQUENCE [LARGE SCALE GENOMIC DNA]</scope>
    <source>
        <strain evidence="1 2">AF11-12</strain>
    </source>
</reference>
<dbReference type="EMBL" id="QSAR01000003">
    <property type="protein sequence ID" value="RGW65095.1"/>
    <property type="molecule type" value="Genomic_DNA"/>
</dbReference>
<organism evidence="1 2">
    <name type="scientific">Bifidobacterium longum</name>
    <dbReference type="NCBI Taxonomy" id="216816"/>
    <lineage>
        <taxon>Bacteria</taxon>
        <taxon>Bacillati</taxon>
        <taxon>Actinomycetota</taxon>
        <taxon>Actinomycetes</taxon>
        <taxon>Bifidobacteriales</taxon>
        <taxon>Bifidobacteriaceae</taxon>
        <taxon>Bifidobacterium</taxon>
    </lineage>
</organism>
<gene>
    <name evidence="1" type="ORF">DWV59_02945</name>
</gene>